<comment type="subcellular location">
    <subcellularLocation>
        <location evidence="1">Secreted</location>
    </subcellularLocation>
</comment>
<evidence type="ECO:0000256" key="6">
    <source>
        <dbReference type="ARBA" id="ARBA00023295"/>
    </source>
</evidence>
<organism evidence="8">
    <name type="scientific">Streptomyces anulatus</name>
    <name type="common">Streptomyces chrysomallus</name>
    <dbReference type="NCBI Taxonomy" id="1892"/>
    <lineage>
        <taxon>Bacteria</taxon>
        <taxon>Bacillati</taxon>
        <taxon>Actinomycetota</taxon>
        <taxon>Actinomycetes</taxon>
        <taxon>Kitasatosporales</taxon>
        <taxon>Streptomycetaceae</taxon>
        <taxon>Streptomyces</taxon>
    </lineage>
</organism>
<accession>A0A6G3SS72</accession>
<dbReference type="AlphaFoldDB" id="A0A6G3SS72"/>
<evidence type="ECO:0000256" key="2">
    <source>
        <dbReference type="ARBA" id="ARBA00022525"/>
    </source>
</evidence>
<evidence type="ECO:0008006" key="9">
    <source>
        <dbReference type="Google" id="ProtNLM"/>
    </source>
</evidence>
<keyword evidence="4" id="KW-0378">Hydrolase</keyword>
<gene>
    <name evidence="8" type="ORF">G3I43_15595</name>
</gene>
<keyword evidence="5" id="KW-0119">Carbohydrate metabolism</keyword>
<keyword evidence="2" id="KW-0964">Secreted</keyword>
<evidence type="ECO:0000256" key="1">
    <source>
        <dbReference type="ARBA" id="ARBA00004613"/>
    </source>
</evidence>
<keyword evidence="3" id="KW-0732">Signal</keyword>
<dbReference type="Pfam" id="PF07335">
    <property type="entry name" value="Glyco_hydro_75"/>
    <property type="match status" value="1"/>
</dbReference>
<keyword evidence="6" id="KW-0326">Glycosidase</keyword>
<evidence type="ECO:0000313" key="8">
    <source>
        <dbReference type="EMBL" id="NEB85592.1"/>
    </source>
</evidence>
<dbReference type="PANTHER" id="PTHR42061">
    <property type="entry name" value="ENDO-CHITOSANASE"/>
    <property type="match status" value="1"/>
</dbReference>
<protein>
    <recommendedName>
        <fullName evidence="9">Glycoside hydrolase family 75 protein</fullName>
    </recommendedName>
</protein>
<evidence type="ECO:0000256" key="3">
    <source>
        <dbReference type="ARBA" id="ARBA00022729"/>
    </source>
</evidence>
<keyword evidence="7" id="KW-0624">Polysaccharide degradation</keyword>
<dbReference type="EMBL" id="JAAGMK010000426">
    <property type="protein sequence ID" value="NEB85592.1"/>
    <property type="molecule type" value="Genomic_DNA"/>
</dbReference>
<name>A0A6G3SS72_STRAQ</name>
<dbReference type="GO" id="GO:0016977">
    <property type="term" value="F:chitosanase activity"/>
    <property type="evidence" value="ECO:0007669"/>
    <property type="project" value="InterPro"/>
</dbReference>
<reference evidence="8" key="1">
    <citation type="submission" date="2020-01" db="EMBL/GenBank/DDBJ databases">
        <title>Insect and environment-associated Actinomycetes.</title>
        <authorList>
            <person name="Currrie C."/>
            <person name="Chevrette M."/>
            <person name="Carlson C."/>
            <person name="Stubbendieck R."/>
            <person name="Wendt-Pienkowski E."/>
        </authorList>
    </citation>
    <scope>NUCLEOTIDE SEQUENCE</scope>
    <source>
        <strain evidence="8">SID505</strain>
    </source>
</reference>
<dbReference type="PANTHER" id="PTHR42061:SF6">
    <property type="entry name" value="ENDO-CHITOSANASE"/>
    <property type="match status" value="1"/>
</dbReference>
<sequence length="202" mass="21370">MGAAGADATEATAAELLAEVRGCARISKGVYRTDSGSPRATVPVCDTTDAVFWKADMDIDCDGRRSRACNRKTDPYFLPETAFQSSRGEALDSAVLPHVVVPGPGTVWDHRKSGLTGGSVVAVVYRDRVRYGVIGDTGPTGIIGEASYAMAKALGIDPDPSTGGAESGVTYIAFKNSRVSPIESRERARSRGTRLAREFVGR</sequence>
<evidence type="ECO:0000256" key="7">
    <source>
        <dbReference type="ARBA" id="ARBA00023326"/>
    </source>
</evidence>
<dbReference type="GO" id="GO:0000272">
    <property type="term" value="P:polysaccharide catabolic process"/>
    <property type="evidence" value="ECO:0007669"/>
    <property type="project" value="UniProtKB-KW"/>
</dbReference>
<evidence type="ECO:0000256" key="4">
    <source>
        <dbReference type="ARBA" id="ARBA00022801"/>
    </source>
</evidence>
<dbReference type="InterPro" id="IPR009939">
    <property type="entry name" value="Chitosanase_fungal"/>
</dbReference>
<evidence type="ECO:0000256" key="5">
    <source>
        <dbReference type="ARBA" id="ARBA00023277"/>
    </source>
</evidence>
<comment type="caution">
    <text evidence="8">The sequence shown here is derived from an EMBL/GenBank/DDBJ whole genome shotgun (WGS) entry which is preliminary data.</text>
</comment>
<proteinExistence type="predicted"/>
<dbReference type="GO" id="GO:0005576">
    <property type="term" value="C:extracellular region"/>
    <property type="evidence" value="ECO:0007669"/>
    <property type="project" value="UniProtKB-SubCell"/>
</dbReference>